<evidence type="ECO:0000256" key="2">
    <source>
        <dbReference type="ARBA" id="ARBA00023043"/>
    </source>
</evidence>
<dbReference type="SMART" id="SM00248">
    <property type="entry name" value="ANK"/>
    <property type="match status" value="4"/>
</dbReference>
<dbReference type="OrthoDB" id="5865767at2759"/>
<gene>
    <name evidence="5" type="ORF">CEP54_016180</name>
</gene>
<dbReference type="AlphaFoldDB" id="A0A428NH97"/>
<dbReference type="Pfam" id="PF00023">
    <property type="entry name" value="Ank"/>
    <property type="match status" value="1"/>
</dbReference>
<evidence type="ECO:0000256" key="3">
    <source>
        <dbReference type="PROSITE-ProRule" id="PRU00023"/>
    </source>
</evidence>
<dbReference type="SUPFAM" id="SSF48403">
    <property type="entry name" value="Ankyrin repeat"/>
    <property type="match status" value="1"/>
</dbReference>
<sequence length="617" mass="68047">MQPPEDSSVPVPGSRRGKRIYYLAPVQCNTWTQEDYDRRFRFVKKELQSTVNGDPDCRDRAPYVSYELRMVGINRDQAVPSIVINCRERDTRSLKSLFARANKKLGRGKVSLKDRWRLAKSRTIPPLPLVYCGFKGGPMTQKMSDESITAYFGNEPTYCGGLLQYQGASATLGLSLRIGHINGQLTVDHVFPSKRFIEPIAIFAPGSLPSDSPHTTLYDVNMDSLDDWCKNDDWCENDDDDGDSPNGFWENDDDEYDYENEPENGVEDEASDSTCLEVDTATMKLSGQWETIITRKTLDPSLPNLDWALTRPLPRIGSPSPPIGHVNAFFPDGPGGRPVVISRIRDEPPVHLASVYVISGVRGVLSGHILAGSTFLGSPAKQADVEVWTVVVKSPQGLISGECGSVVVDQETHVAYGHVIGCNPWGHAFVVPLRHVLSQVKVPFGATPVGITSFWDLILGSRFQSQLHQVYRQDDLSFIKQVLATGKVDVNSRDDRGRTPLHRAVEGGNEAVARLLLEHGVNKEAGDYIGQTPLHLAAGAGHDALVRLLLEHGADKEANDHNYQTPLYCAAGAGHDPVVRLLLEYGVDNEAKDNNSQTPTHLAAEKGHDLLYRLSRL</sequence>
<proteinExistence type="predicted"/>
<dbReference type="PRINTS" id="PR01415">
    <property type="entry name" value="ANKYRIN"/>
</dbReference>
<keyword evidence="6" id="KW-1185">Reference proteome</keyword>
<dbReference type="InterPro" id="IPR002110">
    <property type="entry name" value="Ankyrin_rpt"/>
</dbReference>
<dbReference type="EMBL" id="NKCI01000530">
    <property type="protein sequence ID" value="RSL40176.1"/>
    <property type="molecule type" value="Genomic_DNA"/>
</dbReference>
<dbReference type="Proteomes" id="UP000288168">
    <property type="component" value="Unassembled WGS sequence"/>
</dbReference>
<feature type="repeat" description="ANK" evidence="3">
    <location>
        <begin position="562"/>
        <end position="594"/>
    </location>
</feature>
<keyword evidence="1" id="KW-0677">Repeat</keyword>
<dbReference type="InterPro" id="IPR051637">
    <property type="entry name" value="Ank_repeat_dom-contain_49"/>
</dbReference>
<evidence type="ECO:0000256" key="4">
    <source>
        <dbReference type="SAM" id="MobiDB-lite"/>
    </source>
</evidence>
<protein>
    <submittedName>
        <fullName evidence="5">Uncharacterized protein</fullName>
    </submittedName>
</protein>
<dbReference type="Gene3D" id="1.25.40.20">
    <property type="entry name" value="Ankyrin repeat-containing domain"/>
    <property type="match status" value="2"/>
</dbReference>
<feature type="repeat" description="ANK" evidence="3">
    <location>
        <begin position="496"/>
        <end position="528"/>
    </location>
</feature>
<dbReference type="Pfam" id="PF12796">
    <property type="entry name" value="Ank_2"/>
    <property type="match status" value="1"/>
</dbReference>
<evidence type="ECO:0000313" key="5">
    <source>
        <dbReference type="EMBL" id="RSL40176.1"/>
    </source>
</evidence>
<feature type="repeat" description="ANK" evidence="3">
    <location>
        <begin position="529"/>
        <end position="561"/>
    </location>
</feature>
<name>A0A428NH97_9HYPO</name>
<dbReference type="PROSITE" id="PS50297">
    <property type="entry name" value="ANK_REP_REGION"/>
    <property type="match status" value="3"/>
</dbReference>
<evidence type="ECO:0000313" key="6">
    <source>
        <dbReference type="Proteomes" id="UP000288168"/>
    </source>
</evidence>
<dbReference type="STRING" id="1325734.A0A428NH97"/>
<feature type="region of interest" description="Disordered" evidence="4">
    <location>
        <begin position="236"/>
        <end position="273"/>
    </location>
</feature>
<evidence type="ECO:0000256" key="1">
    <source>
        <dbReference type="ARBA" id="ARBA00022737"/>
    </source>
</evidence>
<comment type="caution">
    <text evidence="5">The sequence shown here is derived from an EMBL/GenBank/DDBJ whole genome shotgun (WGS) entry which is preliminary data.</text>
</comment>
<organism evidence="5 6">
    <name type="scientific">Fusarium duplospermum</name>
    <dbReference type="NCBI Taxonomy" id="1325734"/>
    <lineage>
        <taxon>Eukaryota</taxon>
        <taxon>Fungi</taxon>
        <taxon>Dikarya</taxon>
        <taxon>Ascomycota</taxon>
        <taxon>Pezizomycotina</taxon>
        <taxon>Sordariomycetes</taxon>
        <taxon>Hypocreomycetidae</taxon>
        <taxon>Hypocreales</taxon>
        <taxon>Nectriaceae</taxon>
        <taxon>Fusarium</taxon>
        <taxon>Fusarium solani species complex</taxon>
    </lineage>
</organism>
<keyword evidence="2 3" id="KW-0040">ANK repeat</keyword>
<dbReference type="InterPro" id="IPR036770">
    <property type="entry name" value="Ankyrin_rpt-contain_sf"/>
</dbReference>
<reference evidence="5 6" key="1">
    <citation type="submission" date="2017-06" db="EMBL/GenBank/DDBJ databases">
        <title>Comparative genomic analysis of Ambrosia Fusariam Clade fungi.</title>
        <authorList>
            <person name="Stajich J.E."/>
            <person name="Carrillo J."/>
            <person name="Kijimoto T."/>
            <person name="Eskalen A."/>
            <person name="O'Donnell K."/>
            <person name="Kasson M."/>
        </authorList>
    </citation>
    <scope>NUCLEOTIDE SEQUENCE [LARGE SCALE GENOMIC DNA]</scope>
    <source>
        <strain evidence="5 6">NRRL62584</strain>
    </source>
</reference>
<feature type="compositionally biased region" description="Acidic residues" evidence="4">
    <location>
        <begin position="250"/>
        <end position="271"/>
    </location>
</feature>
<dbReference type="PANTHER" id="PTHR24180">
    <property type="entry name" value="CYCLIN-DEPENDENT KINASE INHIBITOR 2C-RELATED"/>
    <property type="match status" value="1"/>
</dbReference>
<accession>A0A428NH97</accession>
<dbReference type="PROSITE" id="PS50088">
    <property type="entry name" value="ANK_REPEAT"/>
    <property type="match status" value="3"/>
</dbReference>
<dbReference type="PANTHER" id="PTHR24180:SF45">
    <property type="entry name" value="POLY [ADP-RIBOSE] POLYMERASE TANKYRASE"/>
    <property type="match status" value="1"/>
</dbReference>